<accession>F3PV05</accession>
<dbReference type="AlphaFoldDB" id="F3PV05"/>
<sequence length="314" mass="34380">MQDRLVRRIMKREGDSALAVLLQALCSVYSGEGYYVRSDSLFYDDLADNLYQQESADVERIIRLAVDYGLFSSELFGKYHILTSADIQRQYLFITKRRSSVLIDSRYNLLPADAPAAVPDVPAASADALVVPAIAPVTPDNVTIISGAEHFQQENAGKAANGTQSIAQHSIAQQTKENSLLYSSPETGGTAGAGSVPAEEQTGGEDNFSFRQGSGNTENGLGEQGAASGKHVRREWTDADVNALQPPRDGLQRNLDGLIFNMRQYRIPPQEQCAIIFKSNFGIIGHPLWKGFCALRESHGKIRQPGKYLLSLCR</sequence>
<comment type="caution">
    <text evidence="3">The sequence shown here is derived from an EMBL/GenBank/DDBJ whole genome shotgun (WGS) entry which is preliminary data.</text>
</comment>
<feature type="compositionally biased region" description="Polar residues" evidence="1">
    <location>
        <begin position="161"/>
        <end position="175"/>
    </location>
</feature>
<dbReference type="Pfam" id="PF14297">
    <property type="entry name" value="Lin1244_N"/>
    <property type="match status" value="1"/>
</dbReference>
<dbReference type="HOGENOM" id="CLU_884696_0_0_10"/>
<organism evidence="3 4">
    <name type="scientific">Bacteroides fluxus YIT 12057</name>
    <dbReference type="NCBI Taxonomy" id="763034"/>
    <lineage>
        <taxon>Bacteria</taxon>
        <taxon>Pseudomonadati</taxon>
        <taxon>Bacteroidota</taxon>
        <taxon>Bacteroidia</taxon>
        <taxon>Bacteroidales</taxon>
        <taxon>Bacteroidaceae</taxon>
        <taxon>Bacteroides</taxon>
    </lineage>
</organism>
<dbReference type="PANTHER" id="PTHR39196:SF1">
    <property type="entry name" value="PRIMOSOME, DNAD SUBUNIT"/>
    <property type="match status" value="1"/>
</dbReference>
<proteinExistence type="predicted"/>
<dbReference type="EMBL" id="AFBN01000050">
    <property type="protein sequence ID" value="EGF55756.1"/>
    <property type="molecule type" value="Genomic_DNA"/>
</dbReference>
<evidence type="ECO:0000313" key="4">
    <source>
        <dbReference type="Proteomes" id="UP000003416"/>
    </source>
</evidence>
<dbReference type="InterPro" id="IPR025400">
    <property type="entry name" value="Lin1244/Lin1753-like_N"/>
</dbReference>
<feature type="domain" description="Lin1244/Lin1753-like N-terminal" evidence="2">
    <location>
        <begin position="1"/>
        <end position="87"/>
    </location>
</feature>
<feature type="region of interest" description="Disordered" evidence="1">
    <location>
        <begin position="156"/>
        <end position="175"/>
    </location>
</feature>
<gene>
    <name evidence="3" type="ORF">HMPREF9446_02579</name>
</gene>
<dbReference type="PANTHER" id="PTHR39196">
    <property type="entry name" value="PRIMOSOME, DNAD SUBUNIT"/>
    <property type="match status" value="1"/>
</dbReference>
<dbReference type="STRING" id="763034.HMPREF9446_02579"/>
<evidence type="ECO:0000259" key="2">
    <source>
        <dbReference type="Pfam" id="PF14297"/>
    </source>
</evidence>
<evidence type="ECO:0000313" key="3">
    <source>
        <dbReference type="EMBL" id="EGF55756.1"/>
    </source>
</evidence>
<dbReference type="Proteomes" id="UP000003416">
    <property type="component" value="Unassembled WGS sequence"/>
</dbReference>
<protein>
    <submittedName>
        <fullName evidence="3">Conserved domain protein</fullName>
    </submittedName>
</protein>
<keyword evidence="4" id="KW-1185">Reference proteome</keyword>
<dbReference type="eggNOG" id="COG3935">
    <property type="taxonomic scope" value="Bacteria"/>
</dbReference>
<name>F3PV05_9BACE</name>
<feature type="compositionally biased region" description="Polar residues" evidence="1">
    <location>
        <begin position="209"/>
        <end position="219"/>
    </location>
</feature>
<feature type="region of interest" description="Disordered" evidence="1">
    <location>
        <begin position="181"/>
        <end position="233"/>
    </location>
</feature>
<reference evidence="3 4" key="1">
    <citation type="submission" date="2011-02" db="EMBL/GenBank/DDBJ databases">
        <authorList>
            <person name="Weinstock G."/>
            <person name="Sodergren E."/>
            <person name="Clifton S."/>
            <person name="Fulton L."/>
            <person name="Fulton B."/>
            <person name="Courtney L."/>
            <person name="Fronick C."/>
            <person name="Harrison M."/>
            <person name="Strong C."/>
            <person name="Farmer C."/>
            <person name="Delahaunty K."/>
            <person name="Markovic C."/>
            <person name="Hall O."/>
            <person name="Minx P."/>
            <person name="Tomlinson C."/>
            <person name="Mitreva M."/>
            <person name="Hou S."/>
            <person name="Chen J."/>
            <person name="Wollam A."/>
            <person name="Pepin K.H."/>
            <person name="Johnson M."/>
            <person name="Bhonagiri V."/>
            <person name="Zhang X."/>
            <person name="Suruliraj S."/>
            <person name="Warren W."/>
            <person name="Chinwalla A."/>
            <person name="Mardis E.R."/>
            <person name="Wilson R.K."/>
        </authorList>
    </citation>
    <scope>NUCLEOTIDE SEQUENCE [LARGE SCALE GENOMIC DNA]</scope>
    <source>
        <strain evidence="3 4">YIT 12057</strain>
    </source>
</reference>
<evidence type="ECO:0000256" key="1">
    <source>
        <dbReference type="SAM" id="MobiDB-lite"/>
    </source>
</evidence>